<organism evidence="1 2">
    <name type="scientific">Penicillium cataractarum</name>
    <dbReference type="NCBI Taxonomy" id="2100454"/>
    <lineage>
        <taxon>Eukaryota</taxon>
        <taxon>Fungi</taxon>
        <taxon>Dikarya</taxon>
        <taxon>Ascomycota</taxon>
        <taxon>Pezizomycotina</taxon>
        <taxon>Eurotiomycetes</taxon>
        <taxon>Eurotiomycetidae</taxon>
        <taxon>Eurotiales</taxon>
        <taxon>Aspergillaceae</taxon>
        <taxon>Penicillium</taxon>
    </lineage>
</organism>
<evidence type="ECO:0000313" key="2">
    <source>
        <dbReference type="Proteomes" id="UP001147782"/>
    </source>
</evidence>
<keyword evidence="2" id="KW-1185">Reference proteome</keyword>
<accession>A0A9W9S2Q1</accession>
<dbReference type="RefSeq" id="XP_056555387.1">
    <property type="nucleotide sequence ID" value="XM_056699974.1"/>
</dbReference>
<sequence length="82" mass="8884">MKALERERAASLSQAAGLPSHNLAESAGFLDEPTTPLTCHVRGWAMRLKGDAKPLWDMVGVAELQKGKKMDIPFAGGSEENY</sequence>
<protein>
    <submittedName>
        <fullName evidence="1">Uncharacterized protein</fullName>
    </submittedName>
</protein>
<reference evidence="1" key="2">
    <citation type="journal article" date="2023" name="IMA Fungus">
        <title>Comparative genomic study of the Penicillium genus elucidates a diverse pangenome and 15 lateral gene transfer events.</title>
        <authorList>
            <person name="Petersen C."/>
            <person name="Sorensen T."/>
            <person name="Nielsen M.R."/>
            <person name="Sondergaard T.E."/>
            <person name="Sorensen J.L."/>
            <person name="Fitzpatrick D.A."/>
            <person name="Frisvad J.C."/>
            <person name="Nielsen K.L."/>
        </authorList>
    </citation>
    <scope>NUCLEOTIDE SEQUENCE</scope>
    <source>
        <strain evidence="1">IBT 29864</strain>
    </source>
</reference>
<dbReference type="AlphaFoldDB" id="A0A9W9S2Q1"/>
<comment type="caution">
    <text evidence="1">The sequence shown here is derived from an EMBL/GenBank/DDBJ whole genome shotgun (WGS) entry which is preliminary data.</text>
</comment>
<dbReference type="EMBL" id="JAPZBS010000005">
    <property type="protein sequence ID" value="KAJ5370953.1"/>
    <property type="molecule type" value="Genomic_DNA"/>
</dbReference>
<reference evidence="1" key="1">
    <citation type="submission" date="2022-11" db="EMBL/GenBank/DDBJ databases">
        <authorList>
            <person name="Petersen C."/>
        </authorList>
    </citation>
    <scope>NUCLEOTIDE SEQUENCE</scope>
    <source>
        <strain evidence="1">IBT 29864</strain>
    </source>
</reference>
<proteinExistence type="predicted"/>
<gene>
    <name evidence="1" type="ORF">N7496_007045</name>
</gene>
<dbReference type="GeneID" id="81439153"/>
<name>A0A9W9S2Q1_9EURO</name>
<evidence type="ECO:0000313" key="1">
    <source>
        <dbReference type="EMBL" id="KAJ5370953.1"/>
    </source>
</evidence>
<dbReference type="Proteomes" id="UP001147782">
    <property type="component" value="Unassembled WGS sequence"/>
</dbReference>